<organism evidence="1 2">
    <name type="scientific">Desulfatibacillum alkenivorans DSM 16219</name>
    <dbReference type="NCBI Taxonomy" id="1121393"/>
    <lineage>
        <taxon>Bacteria</taxon>
        <taxon>Pseudomonadati</taxon>
        <taxon>Thermodesulfobacteriota</taxon>
        <taxon>Desulfobacteria</taxon>
        <taxon>Desulfobacterales</taxon>
        <taxon>Desulfatibacillaceae</taxon>
        <taxon>Desulfatibacillum</taxon>
    </lineage>
</organism>
<gene>
    <name evidence="1" type="ORF">SAMN02745216_03914</name>
</gene>
<dbReference type="AlphaFoldDB" id="A0A1M6UL70"/>
<accession>A0A1M6UL70</accession>
<evidence type="ECO:0000313" key="2">
    <source>
        <dbReference type="Proteomes" id="UP000183994"/>
    </source>
</evidence>
<dbReference type="Pfam" id="PF21845">
    <property type="entry name" value="DUF6904"/>
    <property type="match status" value="1"/>
</dbReference>
<evidence type="ECO:0000313" key="1">
    <source>
        <dbReference type="EMBL" id="SHK69893.1"/>
    </source>
</evidence>
<keyword evidence="2" id="KW-1185">Reference proteome</keyword>
<name>A0A1M6UL70_9BACT</name>
<reference evidence="2" key="1">
    <citation type="submission" date="2016-11" db="EMBL/GenBank/DDBJ databases">
        <authorList>
            <person name="Varghese N."/>
            <person name="Submissions S."/>
        </authorList>
    </citation>
    <scope>NUCLEOTIDE SEQUENCE [LARGE SCALE GENOMIC DNA]</scope>
    <source>
        <strain evidence="2">DSM 16219</strain>
    </source>
</reference>
<sequence>MIISEPTRYGAGMYLYGDYWDLHSLHKLIHRLADGYPIEGELVDFLLSLAYEIRHAYQGDRLEESFGFDELDQVNYRGVPLLWPVLIPQIGLLRWAAAYHPTSKKDQATLLILEHCVEDSLIEYDKSIGDCVYDLRTMFDWLNKDYYVQFVYKCAYSYLFDSKGGKARFKRLPLVLRMMHPSSNEYRIFAEHLESRATELGTSPHSLQDWSTWPDFRW</sequence>
<dbReference type="OrthoDB" id="8351634at2"/>
<dbReference type="InterPro" id="IPR054199">
    <property type="entry name" value="DUF6904"/>
</dbReference>
<dbReference type="STRING" id="1121393.SAMN02745216_03914"/>
<dbReference type="Proteomes" id="UP000183994">
    <property type="component" value="Unassembled WGS sequence"/>
</dbReference>
<protein>
    <submittedName>
        <fullName evidence="1">Uncharacterized protein</fullName>
    </submittedName>
</protein>
<dbReference type="RefSeq" id="WP_073477950.1">
    <property type="nucleotide sequence ID" value="NZ_FQZU01000031.1"/>
</dbReference>
<proteinExistence type="predicted"/>
<dbReference type="EMBL" id="FQZU01000031">
    <property type="protein sequence ID" value="SHK69893.1"/>
    <property type="molecule type" value="Genomic_DNA"/>
</dbReference>